<comment type="caution">
    <text evidence="14">The sequence shown here is derived from an EMBL/GenBank/DDBJ whole genome shotgun (WGS) entry which is preliminary data.</text>
</comment>
<sequence>MLDLDMTPYAAFVWPAWGVSALVLAALTARAVVASRKWKRELARLEADPTPEAADTNRPQVARSAIGPKERPQAAQGAVGPKE</sequence>
<evidence type="ECO:0000256" key="12">
    <source>
        <dbReference type="RuleBase" id="RU363101"/>
    </source>
</evidence>
<evidence type="ECO:0000256" key="8">
    <source>
        <dbReference type="ARBA" id="ARBA00022692"/>
    </source>
</evidence>
<keyword evidence="8 12" id="KW-0812">Transmembrane</keyword>
<evidence type="ECO:0000256" key="5">
    <source>
        <dbReference type="ARBA" id="ARBA00022448"/>
    </source>
</evidence>
<evidence type="ECO:0000256" key="7">
    <source>
        <dbReference type="ARBA" id="ARBA00022519"/>
    </source>
</evidence>
<keyword evidence="11 12" id="KW-0472">Membrane</keyword>
<evidence type="ECO:0000256" key="9">
    <source>
        <dbReference type="ARBA" id="ARBA00022748"/>
    </source>
</evidence>
<dbReference type="NCBIfam" id="TIGR03141">
    <property type="entry name" value="cytochro_ccmD"/>
    <property type="match status" value="1"/>
</dbReference>
<keyword evidence="6 12" id="KW-1003">Cell membrane</keyword>
<evidence type="ECO:0000313" key="14">
    <source>
        <dbReference type="EMBL" id="TFW14678.1"/>
    </source>
</evidence>
<dbReference type="RefSeq" id="WP_135194059.1">
    <property type="nucleotide sequence ID" value="NZ_SPVH01000002.1"/>
</dbReference>
<evidence type="ECO:0000256" key="6">
    <source>
        <dbReference type="ARBA" id="ARBA00022475"/>
    </source>
</evidence>
<evidence type="ECO:0000313" key="15">
    <source>
        <dbReference type="Proteomes" id="UP000298216"/>
    </source>
</evidence>
<name>A0A4Y9S590_9CAUL</name>
<dbReference type="GO" id="GO:0005886">
    <property type="term" value="C:plasma membrane"/>
    <property type="evidence" value="ECO:0007669"/>
    <property type="project" value="UniProtKB-SubCell"/>
</dbReference>
<dbReference type="Pfam" id="PF04995">
    <property type="entry name" value="CcmD"/>
    <property type="match status" value="1"/>
</dbReference>
<evidence type="ECO:0000256" key="3">
    <source>
        <dbReference type="ARBA" id="ARBA00008741"/>
    </source>
</evidence>
<gene>
    <name evidence="14" type="primary">ccmD</name>
    <name evidence="14" type="ORF">EGY25_05680</name>
</gene>
<feature type="region of interest" description="Disordered" evidence="13">
    <location>
        <begin position="44"/>
        <end position="83"/>
    </location>
</feature>
<comment type="subcellular location">
    <subcellularLocation>
        <location evidence="2 12">Cell inner membrane</location>
        <topology evidence="2 12">Single-pass membrane protein</topology>
    </subcellularLocation>
</comment>
<evidence type="ECO:0000256" key="13">
    <source>
        <dbReference type="SAM" id="MobiDB-lite"/>
    </source>
</evidence>
<evidence type="ECO:0000256" key="4">
    <source>
        <dbReference type="ARBA" id="ARBA00016461"/>
    </source>
</evidence>
<accession>A0A4Y9S590</accession>
<keyword evidence="15" id="KW-1185">Reference proteome</keyword>
<proteinExistence type="inferred from homology"/>
<keyword evidence="5 12" id="KW-0813">Transport</keyword>
<dbReference type="GO" id="GO:0017004">
    <property type="term" value="P:cytochrome complex assembly"/>
    <property type="evidence" value="ECO:0007669"/>
    <property type="project" value="UniProtKB-KW"/>
</dbReference>
<reference evidence="14 15" key="1">
    <citation type="submission" date="2019-03" db="EMBL/GenBank/DDBJ databases">
        <title>Draft genome of Brevundimonas sp. a heavy metal resistant soil bacteria.</title>
        <authorList>
            <person name="Soto J."/>
        </authorList>
    </citation>
    <scope>NUCLEOTIDE SEQUENCE [LARGE SCALE GENOMIC DNA]</scope>
    <source>
        <strain evidence="14 15">B-10</strain>
    </source>
</reference>
<evidence type="ECO:0000256" key="2">
    <source>
        <dbReference type="ARBA" id="ARBA00004377"/>
    </source>
</evidence>
<dbReference type="AlphaFoldDB" id="A0A4Y9S590"/>
<comment type="similarity">
    <text evidence="3 12">Belongs to the CcmD/CycX/HelD family.</text>
</comment>
<organism evidence="14 15">
    <name type="scientific">Brevundimonas intermedia</name>
    <dbReference type="NCBI Taxonomy" id="74315"/>
    <lineage>
        <taxon>Bacteria</taxon>
        <taxon>Pseudomonadati</taxon>
        <taxon>Pseudomonadota</taxon>
        <taxon>Alphaproteobacteria</taxon>
        <taxon>Caulobacterales</taxon>
        <taxon>Caulobacteraceae</taxon>
        <taxon>Brevundimonas</taxon>
    </lineage>
</organism>
<dbReference type="InterPro" id="IPR007078">
    <property type="entry name" value="Haem_export_protD_CcmD"/>
</dbReference>
<dbReference type="GO" id="GO:0015886">
    <property type="term" value="P:heme transport"/>
    <property type="evidence" value="ECO:0007669"/>
    <property type="project" value="InterPro"/>
</dbReference>
<evidence type="ECO:0000256" key="10">
    <source>
        <dbReference type="ARBA" id="ARBA00022989"/>
    </source>
</evidence>
<comment type="function">
    <text evidence="1 12">Required for the export of heme to the periplasm for the biogenesis of c-type cytochromes.</text>
</comment>
<keyword evidence="10 12" id="KW-1133">Transmembrane helix</keyword>
<dbReference type="OrthoDB" id="7173916at2"/>
<dbReference type="Proteomes" id="UP000298216">
    <property type="component" value="Unassembled WGS sequence"/>
</dbReference>
<evidence type="ECO:0000256" key="1">
    <source>
        <dbReference type="ARBA" id="ARBA00002442"/>
    </source>
</evidence>
<keyword evidence="9 12" id="KW-0201">Cytochrome c-type biogenesis</keyword>
<evidence type="ECO:0000256" key="11">
    <source>
        <dbReference type="ARBA" id="ARBA00023136"/>
    </source>
</evidence>
<dbReference type="EMBL" id="SPVH01000002">
    <property type="protein sequence ID" value="TFW14678.1"/>
    <property type="molecule type" value="Genomic_DNA"/>
</dbReference>
<feature type="transmembrane region" description="Helical" evidence="12">
    <location>
        <begin position="12"/>
        <end position="33"/>
    </location>
</feature>
<protein>
    <recommendedName>
        <fullName evidence="4 12">Heme exporter protein D</fullName>
    </recommendedName>
</protein>
<keyword evidence="7 12" id="KW-0997">Cell inner membrane</keyword>